<dbReference type="EMBL" id="CAMAPE010000046">
    <property type="protein sequence ID" value="CAH9104385.1"/>
    <property type="molecule type" value="Genomic_DNA"/>
</dbReference>
<evidence type="ECO:0000313" key="2">
    <source>
        <dbReference type="Proteomes" id="UP001152484"/>
    </source>
</evidence>
<name>A0A9P0ZK28_CUSEU</name>
<evidence type="ECO:0000313" key="1">
    <source>
        <dbReference type="EMBL" id="CAH9104385.1"/>
    </source>
</evidence>
<gene>
    <name evidence="1" type="ORF">CEURO_LOCUS16505</name>
</gene>
<keyword evidence="2" id="KW-1185">Reference proteome</keyword>
<proteinExistence type="predicted"/>
<protein>
    <submittedName>
        <fullName evidence="1">Uncharacterized protein</fullName>
    </submittedName>
</protein>
<sequence length="105" mass="12019">MESTKIYKNRNILCVKDELSNCPISSHFYYKTYTTSHLNKKSIHITYDYMSNYYYLQEGTGPGPFGAAFPAGELASLCCIPVVLYRVLRSSGKAFCYFRPLVTNF</sequence>
<comment type="caution">
    <text evidence="1">The sequence shown here is derived from an EMBL/GenBank/DDBJ whole genome shotgun (WGS) entry which is preliminary data.</text>
</comment>
<dbReference type="AlphaFoldDB" id="A0A9P0ZK28"/>
<dbReference type="Proteomes" id="UP001152484">
    <property type="component" value="Unassembled WGS sequence"/>
</dbReference>
<accession>A0A9P0ZK28</accession>
<reference evidence="1" key="1">
    <citation type="submission" date="2022-07" db="EMBL/GenBank/DDBJ databases">
        <authorList>
            <person name="Macas J."/>
            <person name="Novak P."/>
            <person name="Neumann P."/>
        </authorList>
    </citation>
    <scope>NUCLEOTIDE SEQUENCE</scope>
</reference>
<dbReference type="OrthoDB" id="1937198at2759"/>
<organism evidence="1 2">
    <name type="scientific">Cuscuta europaea</name>
    <name type="common">European dodder</name>
    <dbReference type="NCBI Taxonomy" id="41803"/>
    <lineage>
        <taxon>Eukaryota</taxon>
        <taxon>Viridiplantae</taxon>
        <taxon>Streptophyta</taxon>
        <taxon>Embryophyta</taxon>
        <taxon>Tracheophyta</taxon>
        <taxon>Spermatophyta</taxon>
        <taxon>Magnoliopsida</taxon>
        <taxon>eudicotyledons</taxon>
        <taxon>Gunneridae</taxon>
        <taxon>Pentapetalae</taxon>
        <taxon>asterids</taxon>
        <taxon>lamiids</taxon>
        <taxon>Solanales</taxon>
        <taxon>Convolvulaceae</taxon>
        <taxon>Cuscuteae</taxon>
        <taxon>Cuscuta</taxon>
        <taxon>Cuscuta subgen. Cuscuta</taxon>
    </lineage>
</organism>